<dbReference type="EMBL" id="AE001437">
    <property type="protein sequence ID" value="AAK79408.1"/>
    <property type="molecule type" value="Genomic_DNA"/>
</dbReference>
<dbReference type="HOGENOM" id="CLU_171848_0_0_9"/>
<sequence>MRLANGIVIDVATNDELIEVKNSTTSIHLEQLDKYANKTNKNFFNYSSKKVIIYIDKPMDISNNNTVKLIEKIKNKGITVVNSLDELKGKLK</sequence>
<name>Q97J46_CLOAB</name>
<dbReference type="GeneID" id="44997945"/>
<keyword evidence="2" id="KW-1185">Reference proteome</keyword>
<dbReference type="RefSeq" id="WP_010964749.1">
    <property type="nucleotide sequence ID" value="NC_003030.1"/>
</dbReference>
<dbReference type="KEGG" id="cac:CA_C1440"/>
<dbReference type="PATRIC" id="fig|272562.8.peg.1644"/>
<dbReference type="OrthoDB" id="1447477at2"/>
<gene>
    <name evidence="1" type="ordered locus">CA_C1440</name>
</gene>
<dbReference type="AlphaFoldDB" id="Q97J46"/>
<evidence type="ECO:0000313" key="2">
    <source>
        <dbReference type="Proteomes" id="UP000000814"/>
    </source>
</evidence>
<dbReference type="STRING" id="272562.CA_C1440"/>
<dbReference type="PIR" id="E97077">
    <property type="entry name" value="E97077"/>
</dbReference>
<dbReference type="Proteomes" id="UP000000814">
    <property type="component" value="Chromosome"/>
</dbReference>
<reference evidence="1 2" key="1">
    <citation type="journal article" date="2001" name="J. Bacteriol.">
        <title>Genome sequence and comparative analysis of the solvent-producing bacterium Clostridium acetobutylicum.</title>
        <authorList>
            <person name="Nolling J."/>
            <person name="Breton G."/>
            <person name="Omelchenko M.V."/>
            <person name="Makarova K.S."/>
            <person name="Zeng Q."/>
            <person name="Gibson R."/>
            <person name="Lee H.M."/>
            <person name="Dubois J."/>
            <person name="Qiu D."/>
            <person name="Hitti J."/>
            <person name="Wolf Y.I."/>
            <person name="Tatusov R.L."/>
            <person name="Sabathe F."/>
            <person name="Doucette-Stamm L."/>
            <person name="Soucaille P."/>
            <person name="Daly M.J."/>
            <person name="Bennett G.N."/>
            <person name="Koonin E.V."/>
            <person name="Smith D.R."/>
        </authorList>
    </citation>
    <scope>NUCLEOTIDE SEQUENCE [LARGE SCALE GENOMIC DNA]</scope>
    <source>
        <strain evidence="2">ATCC 824 / DSM 792 / JCM 1419 / LMG 5710 / VKM B-1787</strain>
    </source>
</reference>
<evidence type="ECO:0000313" key="1">
    <source>
        <dbReference type="EMBL" id="AAK79408.1"/>
    </source>
</evidence>
<proteinExistence type="predicted"/>
<protein>
    <submittedName>
        <fullName evidence="1">Uncharacterized protein</fullName>
    </submittedName>
</protein>
<organism evidence="1 2">
    <name type="scientific">Clostridium acetobutylicum (strain ATCC 824 / DSM 792 / JCM 1419 / IAM 19013 / LMG 5710 / NBRC 13948 / NRRL B-527 / VKM B-1787 / 2291 / W)</name>
    <dbReference type="NCBI Taxonomy" id="272562"/>
    <lineage>
        <taxon>Bacteria</taxon>
        <taxon>Bacillati</taxon>
        <taxon>Bacillota</taxon>
        <taxon>Clostridia</taxon>
        <taxon>Eubacteriales</taxon>
        <taxon>Clostridiaceae</taxon>
        <taxon>Clostridium</taxon>
    </lineage>
</organism>
<accession>Q97J46</accession>